<dbReference type="CDD" id="cd00814">
    <property type="entry name" value="MetRS_core"/>
    <property type="match status" value="1"/>
</dbReference>
<protein>
    <recommendedName>
        <fullName evidence="5">Methionine--tRNA ligase</fullName>
        <ecNumber evidence="4">6.1.1.10</ecNumber>
    </recommendedName>
    <alternativeName>
        <fullName evidence="12">Methionyl-tRNA synthetase</fullName>
    </alternativeName>
</protein>
<dbReference type="InterPro" id="IPR001412">
    <property type="entry name" value="aa-tRNA-synth_I_CS"/>
</dbReference>
<keyword evidence="18" id="KW-1185">Reference proteome</keyword>
<dbReference type="InterPro" id="IPR033911">
    <property type="entry name" value="MetRS_core"/>
</dbReference>
<dbReference type="Proteomes" id="UP000464314">
    <property type="component" value="Chromosome"/>
</dbReference>
<dbReference type="GO" id="GO:0006431">
    <property type="term" value="P:methionyl-tRNA aminoacylation"/>
    <property type="evidence" value="ECO:0007669"/>
    <property type="project" value="InterPro"/>
</dbReference>
<keyword evidence="10 14" id="KW-0648">Protein biosynthesis</keyword>
<organism evidence="17 18">
    <name type="scientific">Anaerocolumna sedimenticola</name>
    <dbReference type="NCBI Taxonomy" id="2696063"/>
    <lineage>
        <taxon>Bacteria</taxon>
        <taxon>Bacillati</taxon>
        <taxon>Bacillota</taxon>
        <taxon>Clostridia</taxon>
        <taxon>Lachnospirales</taxon>
        <taxon>Lachnospiraceae</taxon>
        <taxon>Anaerocolumna</taxon>
    </lineage>
</organism>
<evidence type="ECO:0000313" key="17">
    <source>
        <dbReference type="EMBL" id="QHQ63877.1"/>
    </source>
</evidence>
<name>A0A6P1TU02_9FIRM</name>
<dbReference type="GO" id="GO:0005829">
    <property type="term" value="C:cytosol"/>
    <property type="evidence" value="ECO:0007669"/>
    <property type="project" value="TreeGrafter"/>
</dbReference>
<evidence type="ECO:0000256" key="4">
    <source>
        <dbReference type="ARBA" id="ARBA00012838"/>
    </source>
</evidence>
<evidence type="ECO:0000256" key="7">
    <source>
        <dbReference type="ARBA" id="ARBA00022598"/>
    </source>
</evidence>
<evidence type="ECO:0000259" key="16">
    <source>
        <dbReference type="Pfam" id="PF19303"/>
    </source>
</evidence>
<sequence>MVKNILIGGAWPYANGSLHIGHVAALLPGDVLARYYRLKGDQVFYVSGSDCHGTPVTIRAKQEGRTPREISEHYHNEFSSVFGKLGFSYDLYSKTSDCSHISFVTNFHKKLYESDYIYEKTAPQAFCEHCQKVLTDRLVKGICPNCGSQTRADQCDNCGTVLEAEAVTAPFCSECGNAVVFSETKQLYIAISKLEHQLSNYLSSKSYWRKNAVAFTKRYIDEGLRDRAITRNLDWGIDVPKEGYEDKKIYIWAENVLGYLSVSKVVAESQGIKFNELWGSNARHYYVHGKDNIPFHTIILPALLLAHGESLRLPDDIISSEYLTLEGKKISTSQNWAIWAKDIVENYNPDSLRYFFIANGPEKRDTDFSWREFVERNNSELLGSYGNFVNRTLAFLVKYNESTIPPGKIENDIKEKIDDIYLKVGRKIEDGQFKDALDLIFDFVRFGNKYYDSMEPWKSRVENKDKCDHTLNNCVQIIANLAVLLQPFLPFSSQKIANWLNLYNEWKPQYVQEGYKFSDISILFERLDKKIIEKERGKLGCN</sequence>
<evidence type="ECO:0000256" key="6">
    <source>
        <dbReference type="ARBA" id="ARBA00022490"/>
    </source>
</evidence>
<dbReference type="InterPro" id="IPR041872">
    <property type="entry name" value="Anticodon_Met"/>
</dbReference>
<feature type="domain" description="Methionyl-tRNA synthetase anticodon-binding" evidence="16">
    <location>
        <begin position="407"/>
        <end position="509"/>
    </location>
</feature>
<comment type="subcellular location">
    <subcellularLocation>
        <location evidence="2">Cytoplasm</location>
    </subcellularLocation>
</comment>
<evidence type="ECO:0000256" key="2">
    <source>
        <dbReference type="ARBA" id="ARBA00004496"/>
    </source>
</evidence>
<evidence type="ECO:0000256" key="5">
    <source>
        <dbReference type="ARBA" id="ARBA00018753"/>
    </source>
</evidence>
<dbReference type="CDD" id="cd07957">
    <property type="entry name" value="Anticodon_Ia_Met"/>
    <property type="match status" value="1"/>
</dbReference>
<dbReference type="GO" id="GO:0005524">
    <property type="term" value="F:ATP binding"/>
    <property type="evidence" value="ECO:0007669"/>
    <property type="project" value="UniProtKB-KW"/>
</dbReference>
<dbReference type="InterPro" id="IPR014729">
    <property type="entry name" value="Rossmann-like_a/b/a_fold"/>
</dbReference>
<dbReference type="Gene3D" id="2.20.28.20">
    <property type="entry name" value="Methionyl-tRNA synthetase, Zn-domain"/>
    <property type="match status" value="1"/>
</dbReference>
<dbReference type="SUPFAM" id="SSF47323">
    <property type="entry name" value="Anticodon-binding domain of a subclass of class I aminoacyl-tRNA synthetases"/>
    <property type="match status" value="1"/>
</dbReference>
<comment type="similarity">
    <text evidence="3">Belongs to the class-I aminoacyl-tRNA synthetase family. MetG type 1 subfamily.</text>
</comment>
<dbReference type="Pfam" id="PF19303">
    <property type="entry name" value="Anticodon_3"/>
    <property type="match status" value="1"/>
</dbReference>
<keyword evidence="8 14" id="KW-0547">Nucleotide-binding</keyword>
<evidence type="ECO:0000256" key="13">
    <source>
        <dbReference type="ARBA" id="ARBA00047364"/>
    </source>
</evidence>
<evidence type="ECO:0000256" key="3">
    <source>
        <dbReference type="ARBA" id="ARBA00008258"/>
    </source>
</evidence>
<comment type="function">
    <text evidence="1">Is required not only for elongation of protein synthesis but also for the initiation of all mRNA translation through initiator tRNA(fMet) aminoacylation.</text>
</comment>
<dbReference type="InterPro" id="IPR029038">
    <property type="entry name" value="MetRS_Zn"/>
</dbReference>
<dbReference type="EC" id="6.1.1.10" evidence="4"/>
<gene>
    <name evidence="17" type="ORF">Ana3638_23545</name>
</gene>
<evidence type="ECO:0000256" key="14">
    <source>
        <dbReference type="RuleBase" id="RU363039"/>
    </source>
</evidence>
<evidence type="ECO:0000256" key="12">
    <source>
        <dbReference type="ARBA" id="ARBA00030904"/>
    </source>
</evidence>
<keyword evidence="9 14" id="KW-0067">ATP-binding</keyword>
<evidence type="ECO:0000256" key="1">
    <source>
        <dbReference type="ARBA" id="ARBA00003314"/>
    </source>
</evidence>
<evidence type="ECO:0000256" key="9">
    <source>
        <dbReference type="ARBA" id="ARBA00022840"/>
    </source>
</evidence>
<dbReference type="InterPro" id="IPR015413">
    <property type="entry name" value="Methionyl/Leucyl_tRNA_Synth"/>
</dbReference>
<dbReference type="SUPFAM" id="SSF57770">
    <property type="entry name" value="Methionyl-tRNA synthetase (MetRS), Zn-domain"/>
    <property type="match status" value="1"/>
</dbReference>
<dbReference type="PROSITE" id="PS00178">
    <property type="entry name" value="AA_TRNA_LIGASE_I"/>
    <property type="match status" value="1"/>
</dbReference>
<evidence type="ECO:0000256" key="10">
    <source>
        <dbReference type="ARBA" id="ARBA00022917"/>
    </source>
</evidence>
<dbReference type="InterPro" id="IPR009080">
    <property type="entry name" value="tRNAsynth_Ia_anticodon-bd"/>
</dbReference>
<dbReference type="KEGG" id="anr:Ana3638_23545"/>
<dbReference type="Gene3D" id="3.40.50.620">
    <property type="entry name" value="HUPs"/>
    <property type="match status" value="1"/>
</dbReference>
<proteinExistence type="inferred from homology"/>
<keyword evidence="11 14" id="KW-0030">Aminoacyl-tRNA synthetase</keyword>
<dbReference type="GO" id="GO:0004825">
    <property type="term" value="F:methionine-tRNA ligase activity"/>
    <property type="evidence" value="ECO:0007669"/>
    <property type="project" value="UniProtKB-EC"/>
</dbReference>
<dbReference type="SUPFAM" id="SSF52374">
    <property type="entry name" value="Nucleotidylyl transferase"/>
    <property type="match status" value="1"/>
</dbReference>
<feature type="domain" description="Methionyl/Leucyl tRNA synthetase" evidence="15">
    <location>
        <begin position="5"/>
        <end position="393"/>
    </location>
</feature>
<evidence type="ECO:0000256" key="11">
    <source>
        <dbReference type="ARBA" id="ARBA00023146"/>
    </source>
</evidence>
<accession>A0A6P1TU02</accession>
<dbReference type="InterPro" id="IPR023458">
    <property type="entry name" value="Met-tRNA_ligase_1"/>
</dbReference>
<dbReference type="PRINTS" id="PR01041">
    <property type="entry name" value="TRNASYNTHMET"/>
</dbReference>
<keyword evidence="7 14" id="KW-0436">Ligase</keyword>
<dbReference type="InterPro" id="IPR014758">
    <property type="entry name" value="Met-tRNA_synth"/>
</dbReference>
<comment type="catalytic activity">
    <reaction evidence="13">
        <text>tRNA(Met) + L-methionine + ATP = L-methionyl-tRNA(Met) + AMP + diphosphate</text>
        <dbReference type="Rhea" id="RHEA:13481"/>
        <dbReference type="Rhea" id="RHEA-COMP:9667"/>
        <dbReference type="Rhea" id="RHEA-COMP:9698"/>
        <dbReference type="ChEBI" id="CHEBI:30616"/>
        <dbReference type="ChEBI" id="CHEBI:33019"/>
        <dbReference type="ChEBI" id="CHEBI:57844"/>
        <dbReference type="ChEBI" id="CHEBI:78442"/>
        <dbReference type="ChEBI" id="CHEBI:78530"/>
        <dbReference type="ChEBI" id="CHEBI:456215"/>
        <dbReference type="EC" id="6.1.1.10"/>
    </reaction>
</comment>
<dbReference type="Pfam" id="PF09334">
    <property type="entry name" value="tRNA-synt_1g"/>
    <property type="match status" value="1"/>
</dbReference>
<evidence type="ECO:0000256" key="8">
    <source>
        <dbReference type="ARBA" id="ARBA00022741"/>
    </source>
</evidence>
<dbReference type="PANTHER" id="PTHR45765">
    <property type="entry name" value="METHIONINE--TRNA LIGASE"/>
    <property type="match status" value="1"/>
</dbReference>
<evidence type="ECO:0000259" key="15">
    <source>
        <dbReference type="Pfam" id="PF09334"/>
    </source>
</evidence>
<dbReference type="NCBIfam" id="TIGR00398">
    <property type="entry name" value="metG"/>
    <property type="match status" value="1"/>
</dbReference>
<dbReference type="Gene3D" id="1.10.730.10">
    <property type="entry name" value="Isoleucyl-tRNA Synthetase, Domain 1"/>
    <property type="match status" value="1"/>
</dbReference>
<dbReference type="AlphaFoldDB" id="A0A6P1TU02"/>
<dbReference type="EMBL" id="CP048000">
    <property type="protein sequence ID" value="QHQ63877.1"/>
    <property type="molecule type" value="Genomic_DNA"/>
</dbReference>
<keyword evidence="6" id="KW-0963">Cytoplasm</keyword>
<evidence type="ECO:0000313" key="18">
    <source>
        <dbReference type="Proteomes" id="UP000464314"/>
    </source>
</evidence>
<dbReference type="PANTHER" id="PTHR45765:SF1">
    <property type="entry name" value="METHIONINE--TRNA LIGASE, CYTOPLASMIC"/>
    <property type="match status" value="1"/>
</dbReference>
<reference evidence="17 18" key="1">
    <citation type="submission" date="2020-01" db="EMBL/GenBank/DDBJ databases">
        <title>Genome analysis of Anaerocolumna sp. CBA3638.</title>
        <authorList>
            <person name="Kim J."/>
            <person name="Roh S.W."/>
        </authorList>
    </citation>
    <scope>NUCLEOTIDE SEQUENCE [LARGE SCALE GENOMIC DNA]</scope>
    <source>
        <strain evidence="17 18">CBA3638</strain>
    </source>
</reference>